<keyword evidence="3" id="KW-1185">Reference proteome</keyword>
<gene>
    <name evidence="2" type="ORF">PEDI_52290</name>
</gene>
<keyword evidence="1" id="KW-0472">Membrane</keyword>
<feature type="transmembrane region" description="Helical" evidence="1">
    <location>
        <begin position="99"/>
        <end position="124"/>
    </location>
</feature>
<dbReference type="EMBL" id="BQKE01000006">
    <property type="protein sequence ID" value="GJM64677.1"/>
    <property type="molecule type" value="Genomic_DNA"/>
</dbReference>
<organism evidence="2 3">
    <name type="scientific">Persicobacter diffluens</name>
    <dbReference type="NCBI Taxonomy" id="981"/>
    <lineage>
        <taxon>Bacteria</taxon>
        <taxon>Pseudomonadati</taxon>
        <taxon>Bacteroidota</taxon>
        <taxon>Cytophagia</taxon>
        <taxon>Cytophagales</taxon>
        <taxon>Persicobacteraceae</taxon>
        <taxon>Persicobacter</taxon>
    </lineage>
</organism>
<keyword evidence="1" id="KW-0812">Transmembrane</keyword>
<evidence type="ECO:0000256" key="1">
    <source>
        <dbReference type="SAM" id="Phobius"/>
    </source>
</evidence>
<feature type="transmembrane region" description="Helical" evidence="1">
    <location>
        <begin position="6"/>
        <end position="28"/>
    </location>
</feature>
<protein>
    <submittedName>
        <fullName evidence="2">Uncharacterized protein</fullName>
    </submittedName>
</protein>
<feature type="transmembrane region" description="Helical" evidence="1">
    <location>
        <begin position="162"/>
        <end position="181"/>
    </location>
</feature>
<dbReference type="RefSeq" id="WP_338239741.1">
    <property type="nucleotide sequence ID" value="NZ_BQKE01000006.1"/>
</dbReference>
<comment type="caution">
    <text evidence="2">The sequence shown here is derived from an EMBL/GenBank/DDBJ whole genome shotgun (WGS) entry which is preliminary data.</text>
</comment>
<accession>A0AAN5ANC7</accession>
<dbReference type="AlphaFoldDB" id="A0AAN5ANC7"/>
<evidence type="ECO:0000313" key="2">
    <source>
        <dbReference type="EMBL" id="GJM64677.1"/>
    </source>
</evidence>
<reference evidence="2 3" key="1">
    <citation type="submission" date="2021-12" db="EMBL/GenBank/DDBJ databases">
        <title>Genome sequencing of bacteria with rrn-lacking chromosome and rrn-plasmid.</title>
        <authorList>
            <person name="Anda M."/>
            <person name="Iwasaki W."/>
        </authorList>
    </citation>
    <scope>NUCLEOTIDE SEQUENCE [LARGE SCALE GENOMIC DNA]</scope>
    <source>
        <strain evidence="2 3">NBRC 15940</strain>
    </source>
</reference>
<dbReference type="Proteomes" id="UP001310022">
    <property type="component" value="Unassembled WGS sequence"/>
</dbReference>
<name>A0AAN5ANC7_9BACT</name>
<feature type="transmembrane region" description="Helical" evidence="1">
    <location>
        <begin position="49"/>
        <end position="72"/>
    </location>
</feature>
<proteinExistence type="predicted"/>
<sequence length="222" mass="25558">MEQFIEAFNIICLVWAGIALPVFIFLCVQMAGVFYKKFEVLLLKKSCNSILYFCLFWWIPLLVAFGVMINLYPAFAKNDFLWLTDHLADYADSMVSPYLYLPIGFFVWVGLVIFLITGPLNWFFSIIQDRFKIDRDLLQIIFMLAFLSVIYLVVLLIPQSPITVIILSIALFNSLILSLRFPQLVPAMRMSPTDAGWENAGNKFRDILEEIKKAVRTKGGEM</sequence>
<evidence type="ECO:0000313" key="3">
    <source>
        <dbReference type="Proteomes" id="UP001310022"/>
    </source>
</evidence>
<feature type="transmembrane region" description="Helical" evidence="1">
    <location>
        <begin position="136"/>
        <end position="156"/>
    </location>
</feature>
<keyword evidence="1" id="KW-1133">Transmembrane helix</keyword>